<reference evidence="2" key="1">
    <citation type="submission" date="2019-08" db="EMBL/GenBank/DDBJ databases">
        <authorList>
            <person name="Kucharzyk K."/>
            <person name="Murdoch R.W."/>
            <person name="Higgins S."/>
            <person name="Loffler F."/>
        </authorList>
    </citation>
    <scope>NUCLEOTIDE SEQUENCE</scope>
</reference>
<name>A0A644ZPP4_9ZZZZ</name>
<proteinExistence type="predicted"/>
<organism evidence="2">
    <name type="scientific">bioreactor metagenome</name>
    <dbReference type="NCBI Taxonomy" id="1076179"/>
    <lineage>
        <taxon>unclassified sequences</taxon>
        <taxon>metagenomes</taxon>
        <taxon>ecological metagenomes</taxon>
    </lineage>
</organism>
<evidence type="ECO:0000256" key="1">
    <source>
        <dbReference type="SAM" id="MobiDB-lite"/>
    </source>
</evidence>
<dbReference type="EMBL" id="VSSQ01009908">
    <property type="protein sequence ID" value="MPM42920.1"/>
    <property type="molecule type" value="Genomic_DNA"/>
</dbReference>
<protein>
    <submittedName>
        <fullName evidence="2">Uncharacterized protein</fullName>
    </submittedName>
</protein>
<dbReference type="AlphaFoldDB" id="A0A644ZPP4"/>
<comment type="caution">
    <text evidence="2">The sequence shown here is derived from an EMBL/GenBank/DDBJ whole genome shotgun (WGS) entry which is preliminary data.</text>
</comment>
<evidence type="ECO:0000313" key="2">
    <source>
        <dbReference type="EMBL" id="MPM42920.1"/>
    </source>
</evidence>
<sequence>MRGAIAGGRGRGDVTDAASGAHPKSTVAVPARRTSDRIGSCRAAVTRETIGQYRSSFQIQGPDHSGGGRISIGGGRCASWGLVIPGENRAGLVLRQAEYTFGVGITYRTERRSHPDALDQSASRRVLVQVNWSSGRTQCCRAVSHSINEQIAGS</sequence>
<accession>A0A644ZPP4</accession>
<feature type="region of interest" description="Disordered" evidence="1">
    <location>
        <begin position="1"/>
        <end position="33"/>
    </location>
</feature>
<gene>
    <name evidence="2" type="ORF">SDC9_89592</name>
</gene>